<dbReference type="GO" id="GO:0007064">
    <property type="term" value="P:mitotic sister chromatid cohesion"/>
    <property type="evidence" value="ECO:0007669"/>
    <property type="project" value="TreeGrafter"/>
</dbReference>
<gene>
    <name evidence="3" type="ORF">I350_03012</name>
</gene>
<evidence type="ECO:0000313" key="3">
    <source>
        <dbReference type="EMBL" id="ODO09412.1"/>
    </source>
</evidence>
<dbReference type="PANTHER" id="PTHR45884:SF2">
    <property type="entry name" value="N-ACETYLTRANSFERASE ECO"/>
    <property type="match status" value="1"/>
</dbReference>
<dbReference type="Proteomes" id="UP000095149">
    <property type="component" value="Unassembled WGS sequence"/>
</dbReference>
<evidence type="ECO:0000313" key="4">
    <source>
        <dbReference type="Proteomes" id="UP000095149"/>
    </source>
</evidence>
<dbReference type="InterPro" id="IPR028009">
    <property type="entry name" value="ESCO_Acetyltransf_dom"/>
</dbReference>
<dbReference type="GO" id="GO:0000785">
    <property type="term" value="C:chromatin"/>
    <property type="evidence" value="ECO:0007669"/>
    <property type="project" value="TreeGrafter"/>
</dbReference>
<protein>
    <recommendedName>
        <fullName evidence="2">N-acetyltransferase ESCO acetyl-transferase domain-containing protein</fullName>
    </recommendedName>
</protein>
<dbReference type="EMBL" id="MEKH01000004">
    <property type="protein sequence ID" value="ODO09412.1"/>
    <property type="molecule type" value="Genomic_DNA"/>
</dbReference>
<dbReference type="PANTHER" id="PTHR45884">
    <property type="entry name" value="N-ACETYLTRANSFERASE ECO"/>
    <property type="match status" value="1"/>
</dbReference>
<feature type="domain" description="N-acetyltransferase ESCO acetyl-transferase" evidence="2">
    <location>
        <begin position="403"/>
        <end position="464"/>
    </location>
</feature>
<feature type="compositionally biased region" description="Low complexity" evidence="1">
    <location>
        <begin position="152"/>
        <end position="167"/>
    </location>
</feature>
<feature type="region of interest" description="Disordered" evidence="1">
    <location>
        <begin position="1"/>
        <end position="171"/>
    </location>
</feature>
<dbReference type="GO" id="GO:0061733">
    <property type="term" value="F:protein-lysine-acetyltransferase activity"/>
    <property type="evidence" value="ECO:0007669"/>
    <property type="project" value="TreeGrafter"/>
</dbReference>
<evidence type="ECO:0000259" key="2">
    <source>
        <dbReference type="Pfam" id="PF13880"/>
    </source>
</evidence>
<accession>A0A1E3KAU3</accession>
<name>A0A1E3KAU3_9TREE</name>
<feature type="compositionally biased region" description="Low complexity" evidence="1">
    <location>
        <begin position="49"/>
        <end position="64"/>
    </location>
</feature>
<feature type="compositionally biased region" description="Basic and acidic residues" evidence="1">
    <location>
        <begin position="101"/>
        <end position="114"/>
    </location>
</feature>
<dbReference type="GO" id="GO:0005634">
    <property type="term" value="C:nucleus"/>
    <property type="evidence" value="ECO:0007669"/>
    <property type="project" value="TreeGrafter"/>
</dbReference>
<dbReference type="OrthoDB" id="428854at2759"/>
<proteinExistence type="predicted"/>
<dbReference type="AlphaFoldDB" id="A0A1E3KAU3"/>
<reference evidence="3 4" key="1">
    <citation type="submission" date="2016-06" db="EMBL/GenBank/DDBJ databases">
        <title>Evolution of pathogenesis and genome organization in the Tremellales.</title>
        <authorList>
            <person name="Cuomo C."/>
            <person name="Litvintseva A."/>
            <person name="Heitman J."/>
            <person name="Chen Y."/>
            <person name="Sun S."/>
            <person name="Springer D."/>
            <person name="Dromer F."/>
            <person name="Young S."/>
            <person name="Zeng Q."/>
            <person name="Chapman S."/>
            <person name="Gujja S."/>
            <person name="Saif S."/>
            <person name="Birren B."/>
        </authorList>
    </citation>
    <scope>NUCLEOTIDE SEQUENCE [LARGE SCALE GENOMIC DNA]</scope>
    <source>
        <strain evidence="3 4">CBS 6273</strain>
    </source>
</reference>
<evidence type="ECO:0000256" key="1">
    <source>
        <dbReference type="SAM" id="MobiDB-lite"/>
    </source>
</evidence>
<organism evidence="3 4">
    <name type="scientific">Cryptococcus amylolentus CBS 6273</name>
    <dbReference type="NCBI Taxonomy" id="1296118"/>
    <lineage>
        <taxon>Eukaryota</taxon>
        <taxon>Fungi</taxon>
        <taxon>Dikarya</taxon>
        <taxon>Basidiomycota</taxon>
        <taxon>Agaricomycotina</taxon>
        <taxon>Tremellomycetes</taxon>
        <taxon>Tremellales</taxon>
        <taxon>Cryptococcaceae</taxon>
        <taxon>Cryptococcus</taxon>
    </lineage>
</organism>
<comment type="caution">
    <text evidence="3">The sequence shown here is derived from an EMBL/GenBank/DDBJ whole genome shotgun (WGS) entry which is preliminary data.</text>
</comment>
<dbReference type="Pfam" id="PF13880">
    <property type="entry name" value="Acetyltransf_13"/>
    <property type="match status" value="1"/>
</dbReference>
<sequence>MSSRYVPSPPPSLKLTIPRPAVRKTYGKAPPRSSSTVSLFDASPPPTPSLAGPSSSAYRSSSPAFDRLDSPLGSSPPRAVRERDGTPLFFSCDEEEEEEETRQSRDGLAKEQSVKAKAKAPVKVVKKAETQSSLKGFFAPLPKPKKRPLEPSPANSSPSPSSNSPSSMLGLSRPATITKFIKTPTPTLSAPGKENKSTTRKPVQMRLTHLPLLHTCPQCGMSFMRGGEDEAVHRVHHTRVLRGIVWEGVKVKGKGREEGWRVVADDVEFGEGKGKGRGRVVVVDGSVGGPKINEILSTVDLVLSAPALPPPILAQCKIFLFLTSSPPPPPSESTAKRQKLDPTLVKANKDGKERVISVVVAQGIKWAMRVLRDGEGVEGKEKVVETGGFGSVSCEPTHLPTPLGIHRLYTIPSYRSHHLSTHLLNAACAHTVYGCELDPKKGQVAFSQPTESGRKMMERWGGGEVRVFVDDESQL</sequence>
<dbReference type="CDD" id="cd04301">
    <property type="entry name" value="NAT_SF"/>
    <property type="match status" value="1"/>
</dbReference>